<accession>A0ABQ1I8B3</accession>
<keyword evidence="1" id="KW-0175">Coiled coil</keyword>
<evidence type="ECO:0000256" key="2">
    <source>
        <dbReference type="SAM" id="MobiDB-lite"/>
    </source>
</evidence>
<dbReference type="Pfam" id="PF04102">
    <property type="entry name" value="SlyX"/>
    <property type="match status" value="1"/>
</dbReference>
<proteinExistence type="predicted"/>
<evidence type="ECO:0000313" key="3">
    <source>
        <dbReference type="EMBL" id="GGB26658.1"/>
    </source>
</evidence>
<evidence type="ECO:0000256" key="1">
    <source>
        <dbReference type="SAM" id="Coils"/>
    </source>
</evidence>
<gene>
    <name evidence="3" type="ORF">GCM10011505_04950</name>
</gene>
<sequence>MEGVPMSGDDAAERLMALEERLAHLERALDDASAEIIRQDRLVGALSLRLRRLERSMAEGGGGHDGGGHGDDDHDDAPSPFMP</sequence>
<dbReference type="InterPro" id="IPR007236">
    <property type="entry name" value="SlyX"/>
</dbReference>
<organism evidence="3 4">
    <name type="scientific">Tistrella bauzanensis</name>
    <dbReference type="NCBI Taxonomy" id="657419"/>
    <lineage>
        <taxon>Bacteria</taxon>
        <taxon>Pseudomonadati</taxon>
        <taxon>Pseudomonadota</taxon>
        <taxon>Alphaproteobacteria</taxon>
        <taxon>Geminicoccales</taxon>
        <taxon>Geminicoccaceae</taxon>
        <taxon>Tistrella</taxon>
    </lineage>
</organism>
<reference evidence="4" key="1">
    <citation type="journal article" date="2019" name="Int. J. Syst. Evol. Microbiol.">
        <title>The Global Catalogue of Microorganisms (GCM) 10K type strain sequencing project: providing services to taxonomists for standard genome sequencing and annotation.</title>
        <authorList>
            <consortium name="The Broad Institute Genomics Platform"/>
            <consortium name="The Broad Institute Genome Sequencing Center for Infectious Disease"/>
            <person name="Wu L."/>
            <person name="Ma J."/>
        </authorList>
    </citation>
    <scope>NUCLEOTIDE SEQUENCE [LARGE SCALE GENOMIC DNA]</scope>
    <source>
        <strain evidence="4">CGMCC 1.10188</strain>
    </source>
</reference>
<evidence type="ECO:0000313" key="4">
    <source>
        <dbReference type="Proteomes" id="UP000603352"/>
    </source>
</evidence>
<dbReference type="Proteomes" id="UP000603352">
    <property type="component" value="Unassembled WGS sequence"/>
</dbReference>
<keyword evidence="4" id="KW-1185">Reference proteome</keyword>
<name>A0ABQ1I8B3_9PROT</name>
<protein>
    <recommendedName>
        <fullName evidence="5">SlyX protein</fullName>
    </recommendedName>
</protein>
<dbReference type="EMBL" id="BMDZ01000003">
    <property type="protein sequence ID" value="GGB26658.1"/>
    <property type="molecule type" value="Genomic_DNA"/>
</dbReference>
<feature type="coiled-coil region" evidence="1">
    <location>
        <begin position="8"/>
        <end position="42"/>
    </location>
</feature>
<comment type="caution">
    <text evidence="3">The sequence shown here is derived from an EMBL/GenBank/DDBJ whole genome shotgun (WGS) entry which is preliminary data.</text>
</comment>
<evidence type="ECO:0008006" key="5">
    <source>
        <dbReference type="Google" id="ProtNLM"/>
    </source>
</evidence>
<feature type="region of interest" description="Disordered" evidence="2">
    <location>
        <begin position="57"/>
        <end position="83"/>
    </location>
</feature>